<proteinExistence type="predicted"/>
<reference evidence="1 2" key="1">
    <citation type="submission" date="2019-03" db="EMBL/GenBank/DDBJ databases">
        <authorList>
            <person name="Zhang S."/>
        </authorList>
    </citation>
    <scope>NUCLEOTIDE SEQUENCE [LARGE SCALE GENOMIC DNA]</scope>
    <source>
        <strain evidence="1 2">S4J41</strain>
    </source>
</reference>
<dbReference type="RefSeq" id="WP_132831658.1">
    <property type="nucleotide sequence ID" value="NZ_SMFP01000042.1"/>
</dbReference>
<dbReference type="OrthoDB" id="8126713at2"/>
<organism evidence="1 2">
    <name type="scientific">Antarcticimicrobium sediminis</name>
    <dbReference type="NCBI Taxonomy" id="2546227"/>
    <lineage>
        <taxon>Bacteria</taxon>
        <taxon>Pseudomonadati</taxon>
        <taxon>Pseudomonadota</taxon>
        <taxon>Alphaproteobacteria</taxon>
        <taxon>Rhodobacterales</taxon>
        <taxon>Paracoccaceae</taxon>
        <taxon>Antarcticimicrobium</taxon>
    </lineage>
</organism>
<protein>
    <submittedName>
        <fullName evidence="1">Uncharacterized protein</fullName>
    </submittedName>
</protein>
<dbReference type="EMBL" id="SMFP01000042">
    <property type="protein sequence ID" value="TDE32991.1"/>
    <property type="molecule type" value="Genomic_DNA"/>
</dbReference>
<keyword evidence="2" id="KW-1185">Reference proteome</keyword>
<dbReference type="Proteomes" id="UP000294662">
    <property type="component" value="Unassembled WGS sequence"/>
</dbReference>
<name>A0A4R5EF56_9RHOB</name>
<evidence type="ECO:0000313" key="1">
    <source>
        <dbReference type="EMBL" id="TDE32991.1"/>
    </source>
</evidence>
<evidence type="ECO:0000313" key="2">
    <source>
        <dbReference type="Proteomes" id="UP000294662"/>
    </source>
</evidence>
<dbReference type="AlphaFoldDB" id="A0A4R5EF56"/>
<sequence length="354" mass="39298">MQSDEGTADKLPDDVSIPSDLQFSARGFANEEYAKEAIYKLHSVLSVISQSIDLTNLDGVTVAFDYDEALAELDRGYETTYKLSATKGVAIGVAMAPTVIRDGVIKTHLVLNANYALSILEEPGEETEDFGQSLHLVAHECAHVEVTAAFDRSFPKILLQKKHNNILDNMRWQVILATWDEYAVCRIVGSIGYDPADGYLETLVNVLGATRGQVYEMIKVYRAHGDVGQVAAEVYGRIRELLKYSSYFLGAVAAQENPETHPAVLTEEANFGWFSPFYERLVKVHEALWSDFGKWDGLNVFEALGDILEDMAESIGVEASRVSDDSINFNIPYRRETMPDGAMMNPPLPGMLDR</sequence>
<comment type="caution">
    <text evidence="1">The sequence shown here is derived from an EMBL/GenBank/DDBJ whole genome shotgun (WGS) entry which is preliminary data.</text>
</comment>
<accession>A0A4R5EF56</accession>
<gene>
    <name evidence="1" type="ORF">E1B25_21755</name>
</gene>